<accession>A0ABQ2BC66</accession>
<dbReference type="PANTHER" id="PTHR34978">
    <property type="entry name" value="POSSIBLE SENSOR-TRANSDUCER PROTEIN BLAR"/>
    <property type="match status" value="1"/>
</dbReference>
<dbReference type="RefSeq" id="WP_188411490.1">
    <property type="nucleotide sequence ID" value="NZ_BMDJ01000001.1"/>
</dbReference>
<gene>
    <name evidence="3" type="ORF">GCM10008119_03020</name>
</gene>
<name>A0ABQ2BC66_9SPHI</name>
<evidence type="ECO:0000313" key="3">
    <source>
        <dbReference type="EMBL" id="GGI22513.1"/>
    </source>
</evidence>
<dbReference type="InterPro" id="IPR008756">
    <property type="entry name" value="Peptidase_M56"/>
</dbReference>
<sequence>MLVLSFTIPALTIENHREIITSLQENSTKVTYSNNGYMERDFVDDVKTANAPVNWNKILEYCYYSISTILICRMLFMMFRIQIQLRKHVVSEDDAIIFVNKKSTVKNCSFFNQIIVDSSLQPEEKNLVIKHEHIHIKQLHAVDKLLINLVATILWFNPIIYFWRNAIDDNHEFLADRETSKVTDKKKYAFLLLNLAISSKKTAINTFSKLPLKNRIMMMYKEPNVKFQKLVYVAVIPVLLICCMAFVDRKEIVVEKTLAVNQNQSIAAQKQNVYDINYLAGYMMLNPYVKSALKEVEPVLIIDAGHVGKMVLQLH</sequence>
<evidence type="ECO:0000313" key="4">
    <source>
        <dbReference type="Proteomes" id="UP000645390"/>
    </source>
</evidence>
<dbReference type="PANTHER" id="PTHR34978:SF3">
    <property type="entry name" value="SLR0241 PROTEIN"/>
    <property type="match status" value="1"/>
</dbReference>
<proteinExistence type="predicted"/>
<keyword evidence="1" id="KW-0812">Transmembrane</keyword>
<dbReference type="EMBL" id="BMDJ01000001">
    <property type="protein sequence ID" value="GGI22513.1"/>
    <property type="molecule type" value="Genomic_DNA"/>
</dbReference>
<organism evidence="3 4">
    <name type="scientific">Pedobacter mendelii</name>
    <dbReference type="NCBI Taxonomy" id="1908240"/>
    <lineage>
        <taxon>Bacteria</taxon>
        <taxon>Pseudomonadati</taxon>
        <taxon>Bacteroidota</taxon>
        <taxon>Sphingobacteriia</taxon>
        <taxon>Sphingobacteriales</taxon>
        <taxon>Sphingobacteriaceae</taxon>
        <taxon>Pedobacter</taxon>
    </lineage>
</organism>
<dbReference type="Pfam" id="PF05569">
    <property type="entry name" value="Peptidase_M56"/>
    <property type="match status" value="1"/>
</dbReference>
<feature type="transmembrane region" description="Helical" evidence="1">
    <location>
        <begin position="229"/>
        <end position="247"/>
    </location>
</feature>
<feature type="transmembrane region" description="Helical" evidence="1">
    <location>
        <begin position="145"/>
        <end position="163"/>
    </location>
</feature>
<comment type="caution">
    <text evidence="3">The sequence shown here is derived from an EMBL/GenBank/DDBJ whole genome shotgun (WGS) entry which is preliminary data.</text>
</comment>
<keyword evidence="1" id="KW-1133">Transmembrane helix</keyword>
<evidence type="ECO:0000259" key="2">
    <source>
        <dbReference type="Pfam" id="PF05569"/>
    </source>
</evidence>
<keyword evidence="1" id="KW-0472">Membrane</keyword>
<feature type="transmembrane region" description="Helical" evidence="1">
    <location>
        <begin position="61"/>
        <end position="79"/>
    </location>
</feature>
<evidence type="ECO:0000256" key="1">
    <source>
        <dbReference type="SAM" id="Phobius"/>
    </source>
</evidence>
<dbReference type="Proteomes" id="UP000645390">
    <property type="component" value="Unassembled WGS sequence"/>
</dbReference>
<protein>
    <recommendedName>
        <fullName evidence="2">Peptidase M56 domain-containing protein</fullName>
    </recommendedName>
</protein>
<reference evidence="4" key="1">
    <citation type="journal article" date="2019" name="Int. J. Syst. Evol. Microbiol.">
        <title>The Global Catalogue of Microorganisms (GCM) 10K type strain sequencing project: providing services to taxonomists for standard genome sequencing and annotation.</title>
        <authorList>
            <consortium name="The Broad Institute Genomics Platform"/>
            <consortium name="The Broad Institute Genome Sequencing Center for Infectious Disease"/>
            <person name="Wu L."/>
            <person name="Ma J."/>
        </authorList>
    </citation>
    <scope>NUCLEOTIDE SEQUENCE [LARGE SCALE GENOMIC DNA]</scope>
    <source>
        <strain evidence="4">CCM 8939</strain>
    </source>
</reference>
<feature type="domain" description="Peptidase M56" evidence="2">
    <location>
        <begin position="116"/>
        <end position="219"/>
    </location>
</feature>
<keyword evidence="4" id="KW-1185">Reference proteome</keyword>
<dbReference type="InterPro" id="IPR052173">
    <property type="entry name" value="Beta-lactam_resp_regulator"/>
</dbReference>